<evidence type="ECO:0000259" key="16">
    <source>
        <dbReference type="Pfam" id="PF18962"/>
    </source>
</evidence>
<organism evidence="17 18">
    <name type="scientific">Flavobacterium jejuense</name>
    <dbReference type="NCBI Taxonomy" id="1544455"/>
    <lineage>
        <taxon>Bacteria</taxon>
        <taxon>Pseudomonadati</taxon>
        <taxon>Bacteroidota</taxon>
        <taxon>Flavobacteriia</taxon>
        <taxon>Flavobacteriales</taxon>
        <taxon>Flavobacteriaceae</taxon>
        <taxon>Flavobacterium</taxon>
    </lineage>
</organism>
<comment type="cofactor">
    <cofactor evidence="2">
        <name>Zn(2+)</name>
        <dbReference type="ChEBI" id="CHEBI:29105"/>
    </cofactor>
</comment>
<dbReference type="PANTHER" id="PTHR11533:SF174">
    <property type="entry name" value="PUROMYCIN-SENSITIVE AMINOPEPTIDASE-RELATED"/>
    <property type="match status" value="1"/>
</dbReference>
<evidence type="ECO:0000256" key="8">
    <source>
        <dbReference type="ARBA" id="ARBA00022723"/>
    </source>
</evidence>
<dbReference type="InterPro" id="IPR045357">
    <property type="entry name" value="Aminopeptidase_N-like_N"/>
</dbReference>
<evidence type="ECO:0000256" key="12">
    <source>
        <dbReference type="ARBA" id="ARBA00023049"/>
    </source>
</evidence>
<evidence type="ECO:0000313" key="17">
    <source>
        <dbReference type="EMBL" id="NHN27106.1"/>
    </source>
</evidence>
<evidence type="ECO:0000256" key="3">
    <source>
        <dbReference type="ARBA" id="ARBA00010136"/>
    </source>
</evidence>
<dbReference type="InterPro" id="IPR027268">
    <property type="entry name" value="Peptidase_M4/M1_CTD_sf"/>
</dbReference>
<accession>A0ABX0IV99</accession>
<dbReference type="Proteomes" id="UP000817854">
    <property type="component" value="Unassembled WGS sequence"/>
</dbReference>
<evidence type="ECO:0000256" key="9">
    <source>
        <dbReference type="ARBA" id="ARBA00022729"/>
    </source>
</evidence>
<dbReference type="NCBIfam" id="TIGR04183">
    <property type="entry name" value="Por_Secre_tail"/>
    <property type="match status" value="1"/>
</dbReference>
<keyword evidence="9 13" id="KW-0732">Signal</keyword>
<dbReference type="SUPFAM" id="SSF55486">
    <property type="entry name" value="Metalloproteases ('zincins'), catalytic domain"/>
    <property type="match status" value="1"/>
</dbReference>
<feature type="domain" description="Secretion system C-terminal sorting" evidence="16">
    <location>
        <begin position="570"/>
        <end position="636"/>
    </location>
</feature>
<dbReference type="PANTHER" id="PTHR11533">
    <property type="entry name" value="PROTEASE M1 ZINC METALLOPROTEASE"/>
    <property type="match status" value="1"/>
</dbReference>
<dbReference type="Gene3D" id="2.60.40.1730">
    <property type="entry name" value="tricorn interacting facor f3 domain"/>
    <property type="match status" value="1"/>
</dbReference>
<comment type="similarity">
    <text evidence="3">Belongs to the peptidase M1 family.</text>
</comment>
<dbReference type="RefSeq" id="WP_140963455.1">
    <property type="nucleotide sequence ID" value="NZ_VEVQ02000011.1"/>
</dbReference>
<dbReference type="Gene3D" id="1.10.390.10">
    <property type="entry name" value="Neutral Protease Domain 2"/>
    <property type="match status" value="1"/>
</dbReference>
<keyword evidence="6" id="KW-0031">Aminopeptidase</keyword>
<dbReference type="InterPro" id="IPR042097">
    <property type="entry name" value="Aminopeptidase_N-like_N_sf"/>
</dbReference>
<evidence type="ECO:0000256" key="1">
    <source>
        <dbReference type="ARBA" id="ARBA00000098"/>
    </source>
</evidence>
<name>A0ABX0IV99_9FLAO</name>
<keyword evidence="12" id="KW-0482">Metalloprotease</keyword>
<evidence type="ECO:0000256" key="13">
    <source>
        <dbReference type="SAM" id="SignalP"/>
    </source>
</evidence>
<sequence length="638" mass="71046">MKKYLLPLLILLSIASYSQIESEEFNRMVEAEMKSASSLQNIQVNPNTQNYDVTYQELRFEVDPAVYNISGQVTTTFTALSDMNMVTFDLTNQLTVSSVTMNSNSLSFIQNANNELVITLPTTISTGNNGTVVITYSGAPASGEAAFTTSTHNGTPIIYTLSEPFGARDWWPCKQDLSDKIESIDVYITAPIAYVSVSNGLEQSAIDNGNGTKTTHFHHGYAIPAYLVAIAVTNYQVFTQTAGTIPNDFPIVNYIYPENFSSAQTQLAQTLPIMNVYETLFEPYPFHNEKYGHAQFGWGGGMEHTTVSFMNSFGRNLIAHELAHQWFGDKVTCGSWKDIWLNEGFAEYLSGLVVENLDGASSFVSWKNGKINNITSQTTGAVYLTDTEALNVNRIFSSRLSYNKGAMVIHMLRWKMGDAAFFQAIKNYLADSNLAYKYAVTDDLKSHLEAVFGSNLDEYFNDWLYGEGYPSYTVTAQNWGNGQAKITISQTQSDASVSYFEMPLEIRLINSTGQTYDVIVNHQFDGQEFIVSVPFPITGVEFDPNSHIISRNNITTLGNENFELAEIVTLYPNPSNKNLHIQLPSTITIEKIECYNALGQLVLTNHAKDFSIETLTNGIHFAKISTSEGVIHKKFIKK</sequence>
<comment type="caution">
    <text evidence="17">The sequence shown here is derived from an EMBL/GenBank/DDBJ whole genome shotgun (WGS) entry which is preliminary data.</text>
</comment>
<dbReference type="EMBL" id="VEVQ02000011">
    <property type="protein sequence ID" value="NHN27106.1"/>
    <property type="molecule type" value="Genomic_DNA"/>
</dbReference>
<evidence type="ECO:0000256" key="10">
    <source>
        <dbReference type="ARBA" id="ARBA00022801"/>
    </source>
</evidence>
<evidence type="ECO:0000256" key="4">
    <source>
        <dbReference type="ARBA" id="ARBA00012564"/>
    </source>
</evidence>
<dbReference type="PRINTS" id="PR00756">
    <property type="entry name" value="ALADIPTASE"/>
</dbReference>
<dbReference type="InterPro" id="IPR026444">
    <property type="entry name" value="Secre_tail"/>
</dbReference>
<reference evidence="17" key="1">
    <citation type="submission" date="2019-05" db="EMBL/GenBank/DDBJ databases">
        <authorList>
            <person name="Lianzixin W."/>
        </authorList>
    </citation>
    <scope>NUCLEOTIDE SEQUENCE</scope>
    <source>
        <strain evidence="17">EC11</strain>
    </source>
</reference>
<evidence type="ECO:0000256" key="5">
    <source>
        <dbReference type="ARBA" id="ARBA00015611"/>
    </source>
</evidence>
<feature type="domain" description="Aminopeptidase N-like N-terminal" evidence="15">
    <location>
        <begin position="52"/>
        <end position="227"/>
    </location>
</feature>
<keyword evidence="18" id="KW-1185">Reference proteome</keyword>
<protein>
    <recommendedName>
        <fullName evidence="5">Aminopeptidase N</fullName>
        <ecNumber evidence="4">3.4.11.2</ecNumber>
    </recommendedName>
</protein>
<dbReference type="EC" id="3.4.11.2" evidence="4"/>
<evidence type="ECO:0000256" key="7">
    <source>
        <dbReference type="ARBA" id="ARBA00022670"/>
    </source>
</evidence>
<dbReference type="Pfam" id="PF17900">
    <property type="entry name" value="Peptidase_M1_N"/>
    <property type="match status" value="1"/>
</dbReference>
<dbReference type="InterPro" id="IPR014782">
    <property type="entry name" value="Peptidase_M1_dom"/>
</dbReference>
<feature type="signal peptide" evidence="13">
    <location>
        <begin position="1"/>
        <end position="18"/>
    </location>
</feature>
<dbReference type="InterPro" id="IPR001930">
    <property type="entry name" value="Peptidase_M1"/>
</dbReference>
<reference evidence="17" key="2">
    <citation type="submission" date="2020-02" db="EMBL/GenBank/DDBJ databases">
        <title>Flavobacterium profundi sp. nov., isolated from a deep-sea seamount.</title>
        <authorList>
            <person name="Zhang D.-C."/>
        </authorList>
    </citation>
    <scope>NUCLEOTIDE SEQUENCE</scope>
    <source>
        <strain evidence="17">EC11</strain>
    </source>
</reference>
<keyword evidence="10" id="KW-0378">Hydrolase</keyword>
<dbReference type="SUPFAM" id="SSF63737">
    <property type="entry name" value="Leukotriene A4 hydrolase N-terminal domain"/>
    <property type="match status" value="1"/>
</dbReference>
<dbReference type="Pfam" id="PF18962">
    <property type="entry name" value="Por_Secre_tail"/>
    <property type="match status" value="1"/>
</dbReference>
<feature type="chain" id="PRO_5047386077" description="Aminopeptidase N" evidence="13">
    <location>
        <begin position="19"/>
        <end position="638"/>
    </location>
</feature>
<gene>
    <name evidence="17" type="ORF">FIA58_015595</name>
</gene>
<comment type="catalytic activity">
    <reaction evidence="1">
        <text>Release of an N-terminal amino acid, Xaa-|-Yaa- from a peptide, amide or arylamide. Xaa is preferably Ala, but may be most amino acids including Pro (slow action). When a terminal hydrophobic residue is followed by a prolyl residue, the two may be released as an intact Xaa-Pro dipeptide.</text>
        <dbReference type="EC" id="3.4.11.2"/>
    </reaction>
</comment>
<keyword evidence="7" id="KW-0645">Protease</keyword>
<dbReference type="InterPro" id="IPR050344">
    <property type="entry name" value="Peptidase_M1_aminopeptidases"/>
</dbReference>
<evidence type="ECO:0000313" key="18">
    <source>
        <dbReference type="Proteomes" id="UP000817854"/>
    </source>
</evidence>
<dbReference type="CDD" id="cd09603">
    <property type="entry name" value="M1_APN_like"/>
    <property type="match status" value="1"/>
</dbReference>
<proteinExistence type="inferred from homology"/>
<evidence type="ECO:0000259" key="14">
    <source>
        <dbReference type="Pfam" id="PF01433"/>
    </source>
</evidence>
<evidence type="ECO:0000256" key="6">
    <source>
        <dbReference type="ARBA" id="ARBA00022438"/>
    </source>
</evidence>
<feature type="domain" description="Peptidase M1 membrane alanine aminopeptidase" evidence="14">
    <location>
        <begin position="316"/>
        <end position="463"/>
    </location>
</feature>
<keyword evidence="11" id="KW-0862">Zinc</keyword>
<dbReference type="Pfam" id="PF01433">
    <property type="entry name" value="Peptidase_M1"/>
    <property type="match status" value="1"/>
</dbReference>
<evidence type="ECO:0000256" key="2">
    <source>
        <dbReference type="ARBA" id="ARBA00001947"/>
    </source>
</evidence>
<evidence type="ECO:0000256" key="11">
    <source>
        <dbReference type="ARBA" id="ARBA00022833"/>
    </source>
</evidence>
<evidence type="ECO:0000259" key="15">
    <source>
        <dbReference type="Pfam" id="PF17900"/>
    </source>
</evidence>
<keyword evidence="8" id="KW-0479">Metal-binding</keyword>